<dbReference type="RefSeq" id="WP_053767665.1">
    <property type="nucleotide sequence ID" value="NZ_LHCI01000106.1"/>
</dbReference>
<feature type="transmembrane region" description="Helical" evidence="3">
    <location>
        <begin position="391"/>
        <end position="410"/>
    </location>
</feature>
<feature type="transmembrane region" description="Helical" evidence="3">
    <location>
        <begin position="487"/>
        <end position="509"/>
    </location>
</feature>
<accession>A0A0M9ADT5</accession>
<dbReference type="InterPro" id="IPR002541">
    <property type="entry name" value="Cyt_c_assembly"/>
</dbReference>
<name>A0A0M9ADT5_THEAQ</name>
<evidence type="ECO:0000259" key="5">
    <source>
        <dbReference type="Pfam" id="PF16327"/>
    </source>
</evidence>
<dbReference type="InterPro" id="IPR003567">
    <property type="entry name" value="Cyt_c_biogenesis"/>
</dbReference>
<feature type="transmembrane region" description="Helical" evidence="3">
    <location>
        <begin position="123"/>
        <end position="143"/>
    </location>
</feature>
<dbReference type="PANTHER" id="PTHR43653:SF1">
    <property type="entry name" value="CYTOCHROME C-TYPE BIOGENESIS PROTEIN CCMF"/>
    <property type="match status" value="1"/>
</dbReference>
<feature type="transmembrane region" description="Helical" evidence="3">
    <location>
        <begin position="42"/>
        <end position="62"/>
    </location>
</feature>
<feature type="transmembrane region" description="Helical" evidence="3">
    <location>
        <begin position="447"/>
        <end position="466"/>
    </location>
</feature>
<evidence type="ECO:0000313" key="7">
    <source>
        <dbReference type="Proteomes" id="UP000037685"/>
    </source>
</evidence>
<feature type="transmembrane region" description="Helical" evidence="3">
    <location>
        <begin position="422"/>
        <end position="441"/>
    </location>
</feature>
<dbReference type="PATRIC" id="fig|271.14.peg.1247"/>
<dbReference type="GO" id="GO:0016020">
    <property type="term" value="C:membrane"/>
    <property type="evidence" value="ECO:0007669"/>
    <property type="project" value="InterPro"/>
</dbReference>
<dbReference type="AlphaFoldDB" id="A0A0M9ADT5"/>
<comment type="caution">
    <text evidence="6">The sequence shown here is derived from an EMBL/GenBank/DDBJ whole genome shotgun (WGS) entry which is preliminary data.</text>
</comment>
<feature type="domain" description="Cytochrome c assembly protein" evidence="4">
    <location>
        <begin position="90"/>
        <end position="294"/>
    </location>
</feature>
<organism evidence="6 7">
    <name type="scientific">Thermus aquaticus</name>
    <dbReference type="NCBI Taxonomy" id="271"/>
    <lineage>
        <taxon>Bacteria</taxon>
        <taxon>Thermotogati</taxon>
        <taxon>Deinococcota</taxon>
        <taxon>Deinococci</taxon>
        <taxon>Thermales</taxon>
        <taxon>Thermaceae</taxon>
        <taxon>Thermus</taxon>
    </lineage>
</organism>
<comment type="similarity">
    <text evidence="1">Belongs to the CcmF/CycK/Ccl1/NrfE/CcsA family.</text>
</comment>
<keyword evidence="3" id="KW-0812">Transmembrane</keyword>
<evidence type="ECO:0000256" key="3">
    <source>
        <dbReference type="SAM" id="Phobius"/>
    </source>
</evidence>
<dbReference type="GO" id="GO:0017004">
    <property type="term" value="P:cytochrome complex assembly"/>
    <property type="evidence" value="ECO:0007669"/>
    <property type="project" value="UniProtKB-KW"/>
</dbReference>
<feature type="transmembrane region" description="Helical" evidence="3">
    <location>
        <begin position="6"/>
        <end position="30"/>
    </location>
</feature>
<feature type="transmembrane region" description="Helical" evidence="3">
    <location>
        <begin position="348"/>
        <end position="371"/>
    </location>
</feature>
<feature type="domain" description="Cytochrome c-type biogenesis protein CcmF C-terminal" evidence="5">
    <location>
        <begin position="314"/>
        <end position="627"/>
    </location>
</feature>
<keyword evidence="3" id="KW-0472">Membrane</keyword>
<dbReference type="PRINTS" id="PR01410">
    <property type="entry name" value="CCBIOGENESIS"/>
</dbReference>
<evidence type="ECO:0000256" key="1">
    <source>
        <dbReference type="ARBA" id="ARBA00009186"/>
    </source>
</evidence>
<proteinExistence type="inferred from homology"/>
<dbReference type="GO" id="GO:0015232">
    <property type="term" value="F:heme transmembrane transporter activity"/>
    <property type="evidence" value="ECO:0007669"/>
    <property type="project" value="InterPro"/>
</dbReference>
<keyword evidence="2" id="KW-0201">Cytochrome c-type biogenesis</keyword>
<feature type="transmembrane region" description="Helical" evidence="3">
    <location>
        <begin position="174"/>
        <end position="196"/>
    </location>
</feature>
<feature type="transmembrane region" description="Helical" evidence="3">
    <location>
        <begin position="208"/>
        <end position="227"/>
    </location>
</feature>
<protein>
    <submittedName>
        <fullName evidence="6">Cytochrome c-type biogenesis protein CcmF</fullName>
    </submittedName>
</protein>
<feature type="transmembrane region" description="Helical" evidence="3">
    <location>
        <begin position="247"/>
        <end position="263"/>
    </location>
</feature>
<feature type="transmembrane region" description="Helical" evidence="3">
    <location>
        <begin position="82"/>
        <end position="103"/>
    </location>
</feature>
<dbReference type="Proteomes" id="UP000037685">
    <property type="component" value="Unassembled WGS sequence"/>
</dbReference>
<evidence type="ECO:0000313" key="6">
    <source>
        <dbReference type="EMBL" id="KOX89989.1"/>
    </source>
</evidence>
<dbReference type="Pfam" id="PF01578">
    <property type="entry name" value="Cytochrom_C_asm"/>
    <property type="match status" value="1"/>
</dbReference>
<sequence>MTPALLGNLSVALALAFSLLGLALALLAYLQGDGRFLKGAKALASLTLLSALAAFVALEWALLTHDFSLAYVARNHALQDPLWVTLVTPWAALEGSLLLWGLLQTLYTFVASRKPLDPWRASLVLAVLFGVQVFFFGVMATIASPFQTLPNPPANGTGPNPLLQNHWMMAVHPVLMYLGFVGLSVPYAYAVAAMVTRRYQSWVEETRWWTLIAWGFLTAGKVAGMWWSYEVLGWGGYWAWDPVENASFVPWLLATAFLHTAIVQQTRGAFKAWNFAFVTLAFSATVLGTFLTRSGVIQSVHAFAEGPVGPAFLGFFLLSTALGLGLLSRVSREVRDVAVFHPFSREGALLLGAFFFAGWALVVVLGTFYPLLVEAFAGAKVSVGAPFFNQVSAPIGAGLLLLMGVGPILPWRRPRKEVFRNLYLLLAALALGTLLGLLRGYTLGASLAVGLFLYNTLAVALLFAEGMRARRLAGLSPWSFLENRRRVGSLLVHFAVALMALAIAFSQTYRLEAEKTLYKGQAWEVAGVRMVFQGVRALDEGRRFAVEARLSTDRFGEVRPRLHFYPQMQSPLPSPKVIYTPGNDYYFLLMDFDREKGEWASVRLIVTPMVFWIWVAGVLMALGTLYILWPASRPEAAREVSPA</sequence>
<evidence type="ECO:0000259" key="4">
    <source>
        <dbReference type="Pfam" id="PF01578"/>
    </source>
</evidence>
<dbReference type="GO" id="GO:0020037">
    <property type="term" value="F:heme binding"/>
    <property type="evidence" value="ECO:0007669"/>
    <property type="project" value="InterPro"/>
</dbReference>
<dbReference type="EMBL" id="LHCI01000106">
    <property type="protein sequence ID" value="KOX89989.1"/>
    <property type="molecule type" value="Genomic_DNA"/>
</dbReference>
<reference evidence="6 7" key="1">
    <citation type="submission" date="2015-07" db="EMBL/GenBank/DDBJ databases">
        <authorList>
            <person name="Noorani M."/>
        </authorList>
    </citation>
    <scope>NUCLEOTIDE SEQUENCE [LARGE SCALE GENOMIC DNA]</scope>
    <source>
        <strain evidence="7">ATCC 25104 / DSM 625 / JCM 10724 / NBRC 103206 / NCIMB 11243 / YT-1</strain>
    </source>
</reference>
<feature type="transmembrane region" description="Helical" evidence="3">
    <location>
        <begin position="308"/>
        <end position="327"/>
    </location>
</feature>
<gene>
    <name evidence="6" type="primary">ccmF</name>
    <name evidence="6" type="ORF">BVI061214_01174</name>
</gene>
<keyword evidence="3" id="KW-1133">Transmembrane helix</keyword>
<feature type="transmembrane region" description="Helical" evidence="3">
    <location>
        <begin position="275"/>
        <end position="296"/>
    </location>
</feature>
<evidence type="ECO:0000256" key="2">
    <source>
        <dbReference type="ARBA" id="ARBA00022748"/>
    </source>
</evidence>
<dbReference type="Pfam" id="PF16327">
    <property type="entry name" value="CcmF_C"/>
    <property type="match status" value="1"/>
</dbReference>
<dbReference type="PANTHER" id="PTHR43653">
    <property type="entry name" value="CYTOCHROME C ASSEMBLY PROTEIN-RELATED"/>
    <property type="match status" value="1"/>
</dbReference>
<dbReference type="InterPro" id="IPR032523">
    <property type="entry name" value="CcmF_C"/>
</dbReference>
<feature type="transmembrane region" description="Helical" evidence="3">
    <location>
        <begin position="609"/>
        <end position="629"/>
    </location>
</feature>